<accession>E6U1J4</accession>
<gene>
    <name evidence="1" type="ordered locus">Bcell_2096</name>
</gene>
<dbReference type="InterPro" id="IPR006427">
    <property type="entry name" value="Portal_HK97"/>
</dbReference>
<dbReference type="AlphaFoldDB" id="E6U1J4"/>
<keyword evidence="2" id="KW-1185">Reference proteome</keyword>
<evidence type="ECO:0000313" key="2">
    <source>
        <dbReference type="Proteomes" id="UP000001401"/>
    </source>
</evidence>
<dbReference type="Pfam" id="PF04860">
    <property type="entry name" value="Phage_portal"/>
    <property type="match status" value="1"/>
</dbReference>
<proteinExistence type="predicted"/>
<dbReference type="eggNOG" id="COG4695">
    <property type="taxonomic scope" value="Bacteria"/>
</dbReference>
<name>E6U1J4_EVAC2</name>
<dbReference type="HOGENOM" id="CLU_033789_0_2_9"/>
<sequence length="420" mass="47281">MGLKDFFNRFSPSNIKNSVSLNSDEFLKMLGLDSSISSNKLSEVTYFTCLRLLSESLSKLPLKMYQEIERGTIKAPNHNLNHLLKRPNPYMTPSTFWSTVELNRNHHGNSFVYIAGTAKPESLWILPSDQVQIWIDNAGWFKQKNAIWYIYTDTNTGKMYKFRHDEILHFKTSVSLDGISGLAVKDILKVNIENGQRTSSYLNNYYKNGLMGKAIVYYTGDLSKGNAKKMAAKIEDFASGTDNAGKVIPLPVGFELKPLNISMTDSQFLEISKYTALQIAGAFGIKPSMINNYDKGNYANVETQQRDFYVNTLLHILKSYEEEITFKLLSNQDIRDGYKLKFNANAILRADFKTQIDGIVKGVVSGVYTPNEGREMVDLPPIEGGDEAIVNGTFIKLKNVGQQYGVKGGDNNNEVDEDQE</sequence>
<organism evidence="1 2">
    <name type="scientific">Evansella cellulosilytica (strain ATCC 21833 / DSM 2522 / FERM P-1141 / JCM 9156 / N-4)</name>
    <name type="common">Bacillus cellulosilyticus</name>
    <dbReference type="NCBI Taxonomy" id="649639"/>
    <lineage>
        <taxon>Bacteria</taxon>
        <taxon>Bacillati</taxon>
        <taxon>Bacillota</taxon>
        <taxon>Bacilli</taxon>
        <taxon>Bacillales</taxon>
        <taxon>Bacillaceae</taxon>
        <taxon>Evansella</taxon>
    </lineage>
</organism>
<dbReference type="KEGG" id="bco:Bcell_2096"/>
<reference evidence="1 2" key="1">
    <citation type="submission" date="2010-12" db="EMBL/GenBank/DDBJ databases">
        <title>Complete sequence of Bacillus cellulosilyticus DSM 2522.</title>
        <authorList>
            <consortium name="US DOE Joint Genome Institute"/>
            <person name="Lucas S."/>
            <person name="Copeland A."/>
            <person name="Lapidus A."/>
            <person name="Cheng J.-F."/>
            <person name="Bruce D."/>
            <person name="Goodwin L."/>
            <person name="Pitluck S."/>
            <person name="Chertkov O."/>
            <person name="Detter J.C."/>
            <person name="Han C."/>
            <person name="Tapia R."/>
            <person name="Land M."/>
            <person name="Hauser L."/>
            <person name="Jeffries C."/>
            <person name="Kyrpides N."/>
            <person name="Ivanova N."/>
            <person name="Mikhailova N."/>
            <person name="Brumm P."/>
            <person name="Mead D."/>
            <person name="Woyke T."/>
        </authorList>
    </citation>
    <scope>NUCLEOTIDE SEQUENCE [LARGE SCALE GENOMIC DNA]</scope>
    <source>
        <strain evidence="2">ATCC 21833 / DSM 2522 / FERM P-1141 / JCM 9156 / N-4</strain>
    </source>
</reference>
<dbReference type="InterPro" id="IPR006944">
    <property type="entry name" value="Phage/GTA_portal"/>
</dbReference>
<dbReference type="EMBL" id="CP002394">
    <property type="protein sequence ID" value="ADU30357.1"/>
    <property type="molecule type" value="Genomic_DNA"/>
</dbReference>
<protein>
    <submittedName>
        <fullName evidence="1">Phage portal protein, HK97 family</fullName>
    </submittedName>
</protein>
<dbReference type="NCBIfam" id="TIGR01537">
    <property type="entry name" value="portal_HK97"/>
    <property type="match status" value="1"/>
</dbReference>
<dbReference type="STRING" id="649639.Bcell_2096"/>
<evidence type="ECO:0000313" key="1">
    <source>
        <dbReference type="EMBL" id="ADU30357.1"/>
    </source>
</evidence>
<dbReference type="Proteomes" id="UP000001401">
    <property type="component" value="Chromosome"/>
</dbReference>